<dbReference type="RefSeq" id="XP_033662657.1">
    <property type="nucleotide sequence ID" value="XM_033808745.1"/>
</dbReference>
<evidence type="ECO:0000256" key="1">
    <source>
        <dbReference type="SAM" id="MobiDB-lite"/>
    </source>
</evidence>
<feature type="compositionally biased region" description="Low complexity" evidence="1">
    <location>
        <begin position="49"/>
        <end position="61"/>
    </location>
</feature>
<accession>A0A6A6C691</accession>
<sequence>MSGNQSQNTNNELLDAVQQAFNDMESRARVLQATMRDTVERRQRQNPASGSVSTQSTGTQTDRSLTLNGSQLDFLEGRLRSLQTVLSLWARVLSLSMADKARIVAVSSISSAIAEQLQIELGPRLGELVQQFADIGMMGWVNQERSRIAAARAEREG</sequence>
<gene>
    <name evidence="2" type="ORF">M409DRAFT_27824</name>
</gene>
<protein>
    <submittedName>
        <fullName evidence="2">Uncharacterized protein</fullName>
    </submittedName>
</protein>
<organism evidence="2 3">
    <name type="scientific">Zasmidium cellare ATCC 36951</name>
    <dbReference type="NCBI Taxonomy" id="1080233"/>
    <lineage>
        <taxon>Eukaryota</taxon>
        <taxon>Fungi</taxon>
        <taxon>Dikarya</taxon>
        <taxon>Ascomycota</taxon>
        <taxon>Pezizomycotina</taxon>
        <taxon>Dothideomycetes</taxon>
        <taxon>Dothideomycetidae</taxon>
        <taxon>Mycosphaerellales</taxon>
        <taxon>Mycosphaerellaceae</taxon>
        <taxon>Zasmidium</taxon>
    </lineage>
</organism>
<evidence type="ECO:0000313" key="3">
    <source>
        <dbReference type="Proteomes" id="UP000799537"/>
    </source>
</evidence>
<keyword evidence="3" id="KW-1185">Reference proteome</keyword>
<dbReference type="GeneID" id="54562017"/>
<dbReference type="AlphaFoldDB" id="A0A6A6C691"/>
<proteinExistence type="predicted"/>
<feature type="region of interest" description="Disordered" evidence="1">
    <location>
        <begin position="36"/>
        <end position="64"/>
    </location>
</feature>
<evidence type="ECO:0000313" key="2">
    <source>
        <dbReference type="EMBL" id="KAF2161768.1"/>
    </source>
</evidence>
<dbReference type="EMBL" id="ML993617">
    <property type="protein sequence ID" value="KAF2161768.1"/>
    <property type="molecule type" value="Genomic_DNA"/>
</dbReference>
<dbReference type="Proteomes" id="UP000799537">
    <property type="component" value="Unassembled WGS sequence"/>
</dbReference>
<reference evidence="2" key="1">
    <citation type="journal article" date="2020" name="Stud. Mycol.">
        <title>101 Dothideomycetes genomes: a test case for predicting lifestyles and emergence of pathogens.</title>
        <authorList>
            <person name="Haridas S."/>
            <person name="Albert R."/>
            <person name="Binder M."/>
            <person name="Bloem J."/>
            <person name="Labutti K."/>
            <person name="Salamov A."/>
            <person name="Andreopoulos B."/>
            <person name="Baker S."/>
            <person name="Barry K."/>
            <person name="Bills G."/>
            <person name="Bluhm B."/>
            <person name="Cannon C."/>
            <person name="Castanera R."/>
            <person name="Culley D."/>
            <person name="Daum C."/>
            <person name="Ezra D."/>
            <person name="Gonzalez J."/>
            <person name="Henrissat B."/>
            <person name="Kuo A."/>
            <person name="Liang C."/>
            <person name="Lipzen A."/>
            <person name="Lutzoni F."/>
            <person name="Magnuson J."/>
            <person name="Mondo S."/>
            <person name="Nolan M."/>
            <person name="Ohm R."/>
            <person name="Pangilinan J."/>
            <person name="Park H.-J."/>
            <person name="Ramirez L."/>
            <person name="Alfaro M."/>
            <person name="Sun H."/>
            <person name="Tritt A."/>
            <person name="Yoshinaga Y."/>
            <person name="Zwiers L.-H."/>
            <person name="Turgeon B."/>
            <person name="Goodwin S."/>
            <person name="Spatafora J."/>
            <person name="Crous P."/>
            <person name="Grigoriev I."/>
        </authorList>
    </citation>
    <scope>NUCLEOTIDE SEQUENCE</scope>
    <source>
        <strain evidence="2">ATCC 36951</strain>
    </source>
</reference>
<name>A0A6A6C691_ZASCE</name>